<evidence type="ECO:0000256" key="2">
    <source>
        <dbReference type="ARBA" id="ARBA00010752"/>
    </source>
</evidence>
<keyword evidence="6 9" id="KW-0235">DNA replication</keyword>
<evidence type="ECO:0000256" key="6">
    <source>
        <dbReference type="ARBA" id="ARBA00022705"/>
    </source>
</evidence>
<dbReference type="NCBIfam" id="TIGR00663">
    <property type="entry name" value="dnan"/>
    <property type="match status" value="1"/>
</dbReference>
<protein>
    <recommendedName>
        <fullName evidence="9">Beta sliding clamp</fullName>
    </recommendedName>
</protein>
<keyword evidence="4 9" id="KW-0808">Transferase</keyword>
<comment type="function">
    <text evidence="9">Confers DNA tethering and processivity to DNA polymerases and other proteins. Acts as a clamp, forming a ring around DNA (a reaction catalyzed by the clamp-loading complex) which diffuses in an ATP-independent manner freely and bidirectionally along dsDNA. Initially characterized for its ability to contact the catalytic subunit of DNA polymerase III (Pol III), a complex, multichain enzyme responsible for most of the replicative synthesis in bacteria; Pol III exhibits 3'-5' exonuclease proofreading activity. The beta chain is required for initiation of replication as well as for processivity of DNA replication.</text>
</comment>
<evidence type="ECO:0000256" key="4">
    <source>
        <dbReference type="ARBA" id="ARBA00022679"/>
    </source>
</evidence>
<evidence type="ECO:0000256" key="3">
    <source>
        <dbReference type="ARBA" id="ARBA00022490"/>
    </source>
</evidence>
<dbReference type="InterPro" id="IPR022634">
    <property type="entry name" value="DNA_polIII_beta_N"/>
</dbReference>
<dbReference type="InterPro" id="IPR022637">
    <property type="entry name" value="DNA_polIII_beta_cen"/>
</dbReference>
<evidence type="ECO:0000256" key="5">
    <source>
        <dbReference type="ARBA" id="ARBA00022695"/>
    </source>
</evidence>
<dbReference type="SMART" id="SM00480">
    <property type="entry name" value="POL3Bc"/>
    <property type="match status" value="1"/>
</dbReference>
<keyword evidence="3 9" id="KW-0963">Cytoplasm</keyword>
<feature type="domain" description="DNA polymerase III beta sliding clamp C-terminal" evidence="12">
    <location>
        <begin position="247"/>
        <end position="365"/>
    </location>
</feature>
<dbReference type="Gene3D" id="3.70.10.10">
    <property type="match status" value="1"/>
</dbReference>
<reference evidence="13 14" key="2">
    <citation type="journal article" date="2020" name="Cell Rep.">
        <title>Acquisition and Adaptation of Ultra-small Parasitic Reduced Genome Bacteria to Mammalian Hosts.</title>
        <authorList>
            <person name="McLean J.S."/>
            <person name="Bor B."/>
            <person name="Kerns K.A."/>
            <person name="Liu Q."/>
            <person name="To T.T."/>
            <person name="Solden L."/>
            <person name="Hendrickson E.L."/>
            <person name="Wrighton K."/>
            <person name="Shi W."/>
            <person name="He X."/>
        </authorList>
    </citation>
    <scope>NUCLEOTIDE SEQUENCE [LARGE SCALE GENOMIC DNA]</scope>
    <source>
        <strain evidence="13 14">TM7_G3_2_Rum_HOT_351B</strain>
    </source>
</reference>
<name>A0ABY0FNX3_9BACT</name>
<evidence type="ECO:0000259" key="11">
    <source>
        <dbReference type="Pfam" id="PF02767"/>
    </source>
</evidence>
<evidence type="ECO:0000256" key="8">
    <source>
        <dbReference type="ARBA" id="ARBA00023125"/>
    </source>
</evidence>
<dbReference type="PANTHER" id="PTHR30478">
    <property type="entry name" value="DNA POLYMERASE III SUBUNIT BETA"/>
    <property type="match status" value="1"/>
</dbReference>
<dbReference type="SUPFAM" id="SSF55979">
    <property type="entry name" value="DNA clamp"/>
    <property type="match status" value="3"/>
</dbReference>
<comment type="similarity">
    <text evidence="2 9">Belongs to the beta sliding clamp family.</text>
</comment>
<dbReference type="PIRSF" id="PIRSF000804">
    <property type="entry name" value="DNA_pol_III_b"/>
    <property type="match status" value="1"/>
</dbReference>
<dbReference type="RefSeq" id="WP_129734598.1">
    <property type="nucleotide sequence ID" value="NZ_PRLM01000002.1"/>
</dbReference>
<reference evidence="13 14" key="1">
    <citation type="journal article" date="2018" name="bioRxiv">
        <title>Evidence of independent acquisition and adaption of ultra-small bacteria to human hosts across the highly diverse yet reduced genomes of the phylum Saccharibacteria.</title>
        <authorList>
            <person name="McLean J.S."/>
            <person name="Bor B."/>
            <person name="To T.T."/>
            <person name="Liu Q."/>
            <person name="Kearns K.A."/>
            <person name="Solden L.M."/>
            <person name="Wrighton K.C."/>
            <person name="He X."/>
            <person name="Shi W."/>
        </authorList>
    </citation>
    <scope>NUCLEOTIDE SEQUENCE [LARGE SCALE GENOMIC DNA]</scope>
    <source>
        <strain evidence="13 14">TM7_G3_2_Rum_HOT_351B</strain>
    </source>
</reference>
<organism evidence="13 14">
    <name type="scientific">Candidatus Nanosyncoccus alces</name>
    <dbReference type="NCBI Taxonomy" id="2171997"/>
    <lineage>
        <taxon>Bacteria</taxon>
        <taxon>Candidatus Saccharimonadota</taxon>
        <taxon>Candidatus Nanosyncoccalia</taxon>
        <taxon>Candidatus Nanosyncoccales</taxon>
        <taxon>Candidatus Nanosyncoccaceae</taxon>
        <taxon>Candidatus Nanosyncoccus</taxon>
    </lineage>
</organism>
<dbReference type="InterPro" id="IPR046938">
    <property type="entry name" value="DNA_clamp_sf"/>
</dbReference>
<dbReference type="InterPro" id="IPR022635">
    <property type="entry name" value="DNA_polIII_beta_C"/>
</dbReference>
<dbReference type="Pfam" id="PF00712">
    <property type="entry name" value="DNA_pol3_beta"/>
    <property type="match status" value="1"/>
</dbReference>
<dbReference type="PANTHER" id="PTHR30478:SF0">
    <property type="entry name" value="BETA SLIDING CLAMP"/>
    <property type="match status" value="1"/>
</dbReference>
<feature type="domain" description="DNA polymerase III beta sliding clamp central" evidence="11">
    <location>
        <begin position="131"/>
        <end position="244"/>
    </location>
</feature>
<keyword evidence="8" id="KW-0238">DNA-binding</keyword>
<feature type="domain" description="DNA polymerase III beta sliding clamp N-terminal" evidence="10">
    <location>
        <begin position="1"/>
        <end position="119"/>
    </location>
</feature>
<dbReference type="EMBL" id="PRLM01000002">
    <property type="protein sequence ID" value="RYC74968.1"/>
    <property type="molecule type" value="Genomic_DNA"/>
</dbReference>
<dbReference type="InterPro" id="IPR001001">
    <property type="entry name" value="DNA_polIII_beta"/>
</dbReference>
<dbReference type="Gene3D" id="3.10.150.10">
    <property type="entry name" value="DNA Polymerase III, subunit A, domain 2"/>
    <property type="match status" value="1"/>
</dbReference>
<dbReference type="Proteomes" id="UP001191019">
    <property type="component" value="Unassembled WGS sequence"/>
</dbReference>
<evidence type="ECO:0000313" key="13">
    <source>
        <dbReference type="EMBL" id="RYC74968.1"/>
    </source>
</evidence>
<keyword evidence="7 9" id="KW-0239">DNA-directed DNA polymerase</keyword>
<evidence type="ECO:0000313" key="14">
    <source>
        <dbReference type="Proteomes" id="UP001191019"/>
    </source>
</evidence>
<evidence type="ECO:0000259" key="12">
    <source>
        <dbReference type="Pfam" id="PF02768"/>
    </source>
</evidence>
<evidence type="ECO:0000256" key="1">
    <source>
        <dbReference type="ARBA" id="ARBA00004496"/>
    </source>
</evidence>
<dbReference type="GO" id="GO:0003887">
    <property type="term" value="F:DNA-directed DNA polymerase activity"/>
    <property type="evidence" value="ECO:0007669"/>
    <property type="project" value="UniProtKB-EC"/>
</dbReference>
<evidence type="ECO:0000256" key="7">
    <source>
        <dbReference type="ARBA" id="ARBA00022932"/>
    </source>
</evidence>
<keyword evidence="14" id="KW-1185">Reference proteome</keyword>
<dbReference type="CDD" id="cd00140">
    <property type="entry name" value="beta_clamp"/>
    <property type="match status" value="1"/>
</dbReference>
<evidence type="ECO:0000259" key="10">
    <source>
        <dbReference type="Pfam" id="PF00712"/>
    </source>
</evidence>
<gene>
    <name evidence="13" type="primary">dnaN</name>
    <name evidence="13" type="ORF">G3RUM_00245</name>
</gene>
<comment type="subunit">
    <text evidence="9">Forms a ring-shaped head-to-tail homodimer around DNA.</text>
</comment>
<sequence>MKIKVTQEKLSKALNNVSRIAIGKVTLPILNNVLIRVDNKKVSLITTNLDMAIIDFLPVSSSEDGVVTVPAKLLAEFVSNLPKGETIEISSNDTKVTISSGKYSSTINGTLADDFPELPEINEKTAVVYKIGVNEFKNSVGQIIIASSNDLTRPALTGVYFNTTDDNALAIAATDGYRLAEKKLIDKVESEVKAIVPSNSLQEVLRSINDEMEEVEVSFNEDLVRFRLGEVEIISKLIDASFPDYQKLIPKENNIKVVLNRDELVRVTKLAALFARSVGGSIVCETKAPDLFLVKSIANEFGENDSVIETKVETPGRINLNSRFLIDALNALEEKEIKFEFSDRIAPVVLKNKKNNNYTHIIMPLNS</sequence>
<keyword evidence="5 9" id="KW-0548">Nucleotidyltransferase</keyword>
<dbReference type="Pfam" id="PF02768">
    <property type="entry name" value="DNA_pol3_beta_3"/>
    <property type="match status" value="1"/>
</dbReference>
<comment type="subcellular location">
    <subcellularLocation>
        <location evidence="1 9">Cytoplasm</location>
    </subcellularLocation>
</comment>
<dbReference type="Pfam" id="PF02767">
    <property type="entry name" value="DNA_pol3_beta_2"/>
    <property type="match status" value="1"/>
</dbReference>
<evidence type="ECO:0000256" key="9">
    <source>
        <dbReference type="PIRNR" id="PIRNR000804"/>
    </source>
</evidence>
<proteinExistence type="inferred from homology"/>
<accession>A0ABY0FNX3</accession>
<comment type="caution">
    <text evidence="13">The sequence shown here is derived from an EMBL/GenBank/DDBJ whole genome shotgun (WGS) entry which is preliminary data.</text>
</comment>